<sequence length="210" mass="24110">MNVKGMTYPLIEERDKKQVYWIEQGESVQIGQTYETIRFEKTAHQSILVREQELVSEKIGNRTIRLMIDAEDYAPLEFFEYQDGVQTVYASYGGDEVVITRGNEQSVLPIRTKSVDLFSIELLLRVLPLAVDSTLSFNGFSAVSGREVPIQVNLLRNELLTTESGEHVETLCVHVTFGERIQYYWIDPVKRELLKQSSQIADGVSLEFRR</sequence>
<name>A0ABX8GDE8_EXIAC</name>
<evidence type="ECO:0000313" key="1">
    <source>
        <dbReference type="EMBL" id="QWB31394.1"/>
    </source>
</evidence>
<dbReference type="Pfam" id="PF11306">
    <property type="entry name" value="DUF3108"/>
    <property type="match status" value="1"/>
</dbReference>
<evidence type="ECO:0000313" key="2">
    <source>
        <dbReference type="Proteomes" id="UP000679498"/>
    </source>
</evidence>
<proteinExistence type="predicted"/>
<dbReference type="GeneID" id="88811424"/>
<organism evidence="1 2">
    <name type="scientific">Exiguobacterium acetylicum</name>
    <name type="common">Brevibacterium acetylicum</name>
    <dbReference type="NCBI Taxonomy" id="41170"/>
    <lineage>
        <taxon>Bacteria</taxon>
        <taxon>Bacillati</taxon>
        <taxon>Bacillota</taxon>
        <taxon>Bacilli</taxon>
        <taxon>Bacillales</taxon>
        <taxon>Bacillales Family XII. Incertae Sedis</taxon>
        <taxon>Exiguobacterium</taxon>
    </lineage>
</organism>
<protein>
    <submittedName>
        <fullName evidence="1">Uncharacterized protein</fullName>
    </submittedName>
</protein>
<dbReference type="EMBL" id="CP075897">
    <property type="protein sequence ID" value="QWB31394.1"/>
    <property type="molecule type" value="Genomic_DNA"/>
</dbReference>
<gene>
    <name evidence="1" type="ORF">KKI46_07040</name>
</gene>
<accession>A0ABX8GDE8</accession>
<reference evidence="1 2" key="1">
    <citation type="submission" date="2021-05" db="EMBL/GenBank/DDBJ databases">
        <title>Biocontrol using Exiguobacterium acetylicum SI17 against litchi downy blight caused by Peronophythora litchii.</title>
        <authorList>
            <person name="Zheng L."/>
        </authorList>
    </citation>
    <scope>NUCLEOTIDE SEQUENCE [LARGE SCALE GENOMIC DNA]</scope>
    <source>
        <strain evidence="1 2">SI17</strain>
    </source>
</reference>
<keyword evidence="2" id="KW-1185">Reference proteome</keyword>
<dbReference type="InterPro" id="IPR021457">
    <property type="entry name" value="DUF3108"/>
</dbReference>
<dbReference type="RefSeq" id="WP_069940491.1">
    <property type="nucleotide sequence ID" value="NZ_CP075897.1"/>
</dbReference>
<dbReference type="Proteomes" id="UP000679498">
    <property type="component" value="Chromosome"/>
</dbReference>